<evidence type="ECO:0000256" key="1">
    <source>
        <dbReference type="SAM" id="Phobius"/>
    </source>
</evidence>
<evidence type="ECO:0000313" key="2">
    <source>
        <dbReference type="EMBL" id="RAJ25308.1"/>
    </source>
</evidence>
<feature type="transmembrane region" description="Helical" evidence="1">
    <location>
        <begin position="5"/>
        <end position="23"/>
    </location>
</feature>
<dbReference type="AlphaFoldDB" id="A0A327S960"/>
<accession>A0A327S960</accession>
<organism evidence="2 3">
    <name type="scientific">Gelidibacter algens</name>
    <dbReference type="NCBI Taxonomy" id="49280"/>
    <lineage>
        <taxon>Bacteria</taxon>
        <taxon>Pseudomonadati</taxon>
        <taxon>Bacteroidota</taxon>
        <taxon>Flavobacteriia</taxon>
        <taxon>Flavobacteriales</taxon>
        <taxon>Flavobacteriaceae</taxon>
        <taxon>Gelidibacter</taxon>
    </lineage>
</organism>
<evidence type="ECO:0000313" key="3">
    <source>
        <dbReference type="Proteomes" id="UP000248987"/>
    </source>
</evidence>
<keyword evidence="1" id="KW-1133">Transmembrane helix</keyword>
<feature type="transmembrane region" description="Helical" evidence="1">
    <location>
        <begin position="29"/>
        <end position="51"/>
    </location>
</feature>
<dbReference type="Proteomes" id="UP000248987">
    <property type="component" value="Unassembled WGS sequence"/>
</dbReference>
<sequence length="58" mass="6557">MQKVIYPLSLIAFAISMFLIIKYPESGRLSLISGGLFTIGFLLNLISYYGLRTKQTRV</sequence>
<reference evidence="2 3" key="1">
    <citation type="submission" date="2018-06" db="EMBL/GenBank/DDBJ databases">
        <title>Genomic Encyclopedia of Archaeal and Bacterial Type Strains, Phase II (KMG-II): from individual species to whole genera.</title>
        <authorList>
            <person name="Goeker M."/>
        </authorList>
    </citation>
    <scope>NUCLEOTIDE SEQUENCE [LARGE SCALE GENOMIC DNA]</scope>
    <source>
        <strain evidence="2 3">DSM 12408</strain>
    </source>
</reference>
<dbReference type="EMBL" id="QLLQ01000004">
    <property type="protein sequence ID" value="RAJ25308.1"/>
    <property type="molecule type" value="Genomic_DNA"/>
</dbReference>
<keyword evidence="3" id="KW-1185">Reference proteome</keyword>
<proteinExistence type="predicted"/>
<comment type="caution">
    <text evidence="2">The sequence shown here is derived from an EMBL/GenBank/DDBJ whole genome shotgun (WGS) entry which is preliminary data.</text>
</comment>
<protein>
    <submittedName>
        <fullName evidence="2">Uncharacterized protein</fullName>
    </submittedName>
</protein>
<gene>
    <name evidence="2" type="ORF">LX77_01611</name>
</gene>
<keyword evidence="1" id="KW-0812">Transmembrane</keyword>
<keyword evidence="1" id="KW-0472">Membrane</keyword>
<name>A0A327S960_9FLAO</name>